<organism evidence="1 2">
    <name type="scientific">Hydromonas duriensis</name>
    <dbReference type="NCBI Taxonomy" id="1527608"/>
    <lineage>
        <taxon>Bacteria</taxon>
        <taxon>Pseudomonadati</taxon>
        <taxon>Pseudomonadota</taxon>
        <taxon>Betaproteobacteria</taxon>
        <taxon>Burkholderiales</taxon>
        <taxon>Burkholderiaceae</taxon>
        <taxon>Hydromonas</taxon>
    </lineage>
</organism>
<evidence type="ECO:0000313" key="2">
    <source>
        <dbReference type="Proteomes" id="UP000294480"/>
    </source>
</evidence>
<name>A0A4R6Y2B8_9BURK</name>
<gene>
    <name evidence="1" type="ORF">DFR44_12118</name>
</gene>
<keyword evidence="2" id="KW-1185">Reference proteome</keyword>
<dbReference type="OrthoDB" id="8594232at2"/>
<dbReference type="CDD" id="cd14744">
    <property type="entry name" value="PAAR_CT_2"/>
    <property type="match status" value="1"/>
</dbReference>
<dbReference type="AlphaFoldDB" id="A0A4R6Y2B8"/>
<accession>A0A4R6Y2B8</accession>
<reference evidence="1 2" key="1">
    <citation type="submission" date="2019-03" db="EMBL/GenBank/DDBJ databases">
        <title>Genomic Encyclopedia of Type Strains, Phase IV (KMG-IV): sequencing the most valuable type-strain genomes for metagenomic binning, comparative biology and taxonomic classification.</title>
        <authorList>
            <person name="Goeker M."/>
        </authorList>
    </citation>
    <scope>NUCLEOTIDE SEQUENCE [LARGE SCALE GENOMIC DNA]</scope>
    <source>
        <strain evidence="1 2">DSM 102852</strain>
    </source>
</reference>
<comment type="caution">
    <text evidence="1">The sequence shown here is derived from an EMBL/GenBank/DDBJ whole genome shotgun (WGS) entry which is preliminary data.</text>
</comment>
<proteinExistence type="predicted"/>
<dbReference type="Pfam" id="PF05488">
    <property type="entry name" value="PAAR_motif"/>
    <property type="match status" value="1"/>
</dbReference>
<evidence type="ECO:0000313" key="1">
    <source>
        <dbReference type="EMBL" id="TDR30402.1"/>
    </source>
</evidence>
<sequence length="166" mass="17826">MVMRKHIAVGDPPTTGGAVLPYDGASNKMNGNQVALIGGKVKCEACGKIGVIAKAGGPRRCGAGNGNEMALEGDLCICDCHPPPPIMSVVYHTSSYEDMATGNPAPILDRKYNQHFQIVHEQTGKPLKNHDYRILHNGEIIEGTTDDNGLTKIIHFDSASNIEIEY</sequence>
<protein>
    <submittedName>
        <fullName evidence="1">PAAR motif-containing protein</fullName>
    </submittedName>
</protein>
<dbReference type="Proteomes" id="UP000294480">
    <property type="component" value="Unassembled WGS sequence"/>
</dbReference>
<dbReference type="EMBL" id="SNZE01000021">
    <property type="protein sequence ID" value="TDR30402.1"/>
    <property type="molecule type" value="Genomic_DNA"/>
</dbReference>
<dbReference type="InterPro" id="IPR008727">
    <property type="entry name" value="PAAR_motif"/>
</dbReference>